<reference evidence="2" key="2">
    <citation type="submission" date="2020-12" db="EMBL/GenBank/DDBJ databases">
        <authorList>
            <person name="Kanost M."/>
        </authorList>
    </citation>
    <scope>NUCLEOTIDE SEQUENCE</scope>
</reference>
<keyword evidence="1" id="KW-0732">Signal</keyword>
<feature type="signal peptide" evidence="1">
    <location>
        <begin position="1"/>
        <end position="17"/>
    </location>
</feature>
<evidence type="ECO:0000313" key="2">
    <source>
        <dbReference type="EMBL" id="KAG6464299.1"/>
    </source>
</evidence>
<organism evidence="2 3">
    <name type="scientific">Manduca sexta</name>
    <name type="common">Tobacco hawkmoth</name>
    <name type="synonym">Tobacco hornworm</name>
    <dbReference type="NCBI Taxonomy" id="7130"/>
    <lineage>
        <taxon>Eukaryota</taxon>
        <taxon>Metazoa</taxon>
        <taxon>Ecdysozoa</taxon>
        <taxon>Arthropoda</taxon>
        <taxon>Hexapoda</taxon>
        <taxon>Insecta</taxon>
        <taxon>Pterygota</taxon>
        <taxon>Neoptera</taxon>
        <taxon>Endopterygota</taxon>
        <taxon>Lepidoptera</taxon>
        <taxon>Glossata</taxon>
        <taxon>Ditrysia</taxon>
        <taxon>Bombycoidea</taxon>
        <taxon>Sphingidae</taxon>
        <taxon>Sphinginae</taxon>
        <taxon>Sphingini</taxon>
        <taxon>Manduca</taxon>
    </lineage>
</organism>
<dbReference type="Proteomes" id="UP000791440">
    <property type="component" value="Unassembled WGS sequence"/>
</dbReference>
<keyword evidence="3" id="KW-1185">Reference proteome</keyword>
<feature type="chain" id="PRO_5036864225" evidence="1">
    <location>
        <begin position="18"/>
        <end position="61"/>
    </location>
</feature>
<dbReference type="AlphaFoldDB" id="A0A922CZC1"/>
<dbReference type="EMBL" id="JH669140">
    <property type="protein sequence ID" value="KAG6464299.1"/>
    <property type="molecule type" value="Genomic_DNA"/>
</dbReference>
<evidence type="ECO:0000313" key="3">
    <source>
        <dbReference type="Proteomes" id="UP000791440"/>
    </source>
</evidence>
<sequence>MKLVVLNLFLFIVLTNGKPQVPYDYIPLGREARRQVPLQPHPSDVNLNYERLFPARRKWID</sequence>
<protein>
    <submittedName>
        <fullName evidence="2">Uncharacterized protein</fullName>
    </submittedName>
</protein>
<name>A0A922CZC1_MANSE</name>
<comment type="caution">
    <text evidence="2">The sequence shown here is derived from an EMBL/GenBank/DDBJ whole genome shotgun (WGS) entry which is preliminary data.</text>
</comment>
<gene>
    <name evidence="2" type="ORF">O3G_MSEX014424</name>
</gene>
<evidence type="ECO:0000256" key="1">
    <source>
        <dbReference type="SAM" id="SignalP"/>
    </source>
</evidence>
<accession>A0A922CZC1</accession>
<proteinExistence type="predicted"/>
<reference evidence="2" key="1">
    <citation type="journal article" date="2016" name="Insect Biochem. Mol. Biol.">
        <title>Multifaceted biological insights from a draft genome sequence of the tobacco hornworm moth, Manduca sexta.</title>
        <authorList>
            <person name="Kanost M.R."/>
            <person name="Arrese E.L."/>
            <person name="Cao X."/>
            <person name="Chen Y.R."/>
            <person name="Chellapilla S."/>
            <person name="Goldsmith M.R."/>
            <person name="Grosse-Wilde E."/>
            <person name="Heckel D.G."/>
            <person name="Herndon N."/>
            <person name="Jiang H."/>
            <person name="Papanicolaou A."/>
            <person name="Qu J."/>
            <person name="Soulages J.L."/>
            <person name="Vogel H."/>
            <person name="Walters J."/>
            <person name="Waterhouse R.M."/>
            <person name="Ahn S.J."/>
            <person name="Almeida F.C."/>
            <person name="An C."/>
            <person name="Aqrawi P."/>
            <person name="Bretschneider A."/>
            <person name="Bryant W.B."/>
            <person name="Bucks S."/>
            <person name="Chao H."/>
            <person name="Chevignon G."/>
            <person name="Christen J.M."/>
            <person name="Clarke D.F."/>
            <person name="Dittmer N.T."/>
            <person name="Ferguson L.C.F."/>
            <person name="Garavelou S."/>
            <person name="Gordon K.H.J."/>
            <person name="Gunaratna R.T."/>
            <person name="Han Y."/>
            <person name="Hauser F."/>
            <person name="He Y."/>
            <person name="Heidel-Fischer H."/>
            <person name="Hirsh A."/>
            <person name="Hu Y."/>
            <person name="Jiang H."/>
            <person name="Kalra D."/>
            <person name="Klinner C."/>
            <person name="Konig C."/>
            <person name="Kovar C."/>
            <person name="Kroll A.R."/>
            <person name="Kuwar S.S."/>
            <person name="Lee S.L."/>
            <person name="Lehman R."/>
            <person name="Li K."/>
            <person name="Li Z."/>
            <person name="Liang H."/>
            <person name="Lovelace S."/>
            <person name="Lu Z."/>
            <person name="Mansfield J.H."/>
            <person name="McCulloch K.J."/>
            <person name="Mathew T."/>
            <person name="Morton B."/>
            <person name="Muzny D.M."/>
            <person name="Neunemann D."/>
            <person name="Ongeri F."/>
            <person name="Pauchet Y."/>
            <person name="Pu L.L."/>
            <person name="Pyrousis I."/>
            <person name="Rao X.J."/>
            <person name="Redding A."/>
            <person name="Roesel C."/>
            <person name="Sanchez-Gracia A."/>
            <person name="Schaack S."/>
            <person name="Shukla A."/>
            <person name="Tetreau G."/>
            <person name="Wang Y."/>
            <person name="Xiong G.H."/>
            <person name="Traut W."/>
            <person name="Walsh T.K."/>
            <person name="Worley K.C."/>
            <person name="Wu D."/>
            <person name="Wu W."/>
            <person name="Wu Y.Q."/>
            <person name="Zhang X."/>
            <person name="Zou Z."/>
            <person name="Zucker H."/>
            <person name="Briscoe A.D."/>
            <person name="Burmester T."/>
            <person name="Clem R.J."/>
            <person name="Feyereisen R."/>
            <person name="Grimmelikhuijzen C.J.P."/>
            <person name="Hamodrakas S.J."/>
            <person name="Hansson B.S."/>
            <person name="Huguet E."/>
            <person name="Jermiin L.S."/>
            <person name="Lan Q."/>
            <person name="Lehman H.K."/>
            <person name="Lorenzen M."/>
            <person name="Merzendorfer H."/>
            <person name="Michalopoulos I."/>
            <person name="Morton D.B."/>
            <person name="Muthukrishnan S."/>
            <person name="Oakeshott J.G."/>
            <person name="Palmer W."/>
            <person name="Park Y."/>
            <person name="Passarelli A.L."/>
            <person name="Rozas J."/>
            <person name="Schwartz L.M."/>
            <person name="Smith W."/>
            <person name="Southgate A."/>
            <person name="Vilcinskas A."/>
            <person name="Vogt R."/>
            <person name="Wang P."/>
            <person name="Werren J."/>
            <person name="Yu X.Q."/>
            <person name="Zhou J.J."/>
            <person name="Brown S.J."/>
            <person name="Scherer S.E."/>
            <person name="Richards S."/>
            <person name="Blissard G.W."/>
        </authorList>
    </citation>
    <scope>NUCLEOTIDE SEQUENCE</scope>
</reference>